<feature type="transmembrane region" description="Helical" evidence="4">
    <location>
        <begin position="94"/>
        <end position="112"/>
    </location>
</feature>
<feature type="region of interest" description="Disordered" evidence="3">
    <location>
        <begin position="377"/>
        <end position="399"/>
    </location>
</feature>
<feature type="transmembrane region" description="Helical" evidence="4">
    <location>
        <begin position="151"/>
        <end position="174"/>
    </location>
</feature>
<dbReference type="InterPro" id="IPR050469">
    <property type="entry name" value="Diguanylate_Cyclase"/>
</dbReference>
<dbReference type="PANTHER" id="PTHR45138">
    <property type="entry name" value="REGULATORY COMPONENTS OF SENSORY TRANSDUCTION SYSTEM"/>
    <property type="match status" value="1"/>
</dbReference>
<dbReference type="EMBL" id="WUML01000005">
    <property type="protein sequence ID" value="MXO00443.1"/>
    <property type="molecule type" value="Genomic_DNA"/>
</dbReference>
<dbReference type="RefSeq" id="WP_160785834.1">
    <property type="nucleotide sequence ID" value="NZ_CP086611.1"/>
</dbReference>
<keyword evidence="4" id="KW-1133">Transmembrane helix</keyword>
<dbReference type="GO" id="GO:0005886">
    <property type="term" value="C:plasma membrane"/>
    <property type="evidence" value="ECO:0007669"/>
    <property type="project" value="TreeGrafter"/>
</dbReference>
<dbReference type="Proteomes" id="UP000440304">
    <property type="component" value="Unassembled WGS sequence"/>
</dbReference>
<dbReference type="GO" id="GO:1902201">
    <property type="term" value="P:negative regulation of bacterial-type flagellum-dependent cell motility"/>
    <property type="evidence" value="ECO:0007669"/>
    <property type="project" value="TreeGrafter"/>
</dbReference>
<feature type="transmembrane region" description="Helical" evidence="4">
    <location>
        <begin position="118"/>
        <end position="139"/>
    </location>
</feature>
<feature type="transmembrane region" description="Helical" evidence="4">
    <location>
        <begin position="194"/>
        <end position="212"/>
    </location>
</feature>
<dbReference type="FunFam" id="3.30.70.270:FF:000001">
    <property type="entry name" value="Diguanylate cyclase domain protein"/>
    <property type="match status" value="1"/>
</dbReference>
<feature type="transmembrane region" description="Helical" evidence="4">
    <location>
        <begin position="6"/>
        <end position="24"/>
    </location>
</feature>
<dbReference type="InterPro" id="IPR029787">
    <property type="entry name" value="Nucleotide_cyclase"/>
</dbReference>
<dbReference type="OrthoDB" id="9812260at2"/>
<proteinExistence type="predicted"/>
<evidence type="ECO:0000259" key="5">
    <source>
        <dbReference type="PROSITE" id="PS50887"/>
    </source>
</evidence>
<name>A0A6N8TAX9_SHIZO</name>
<feature type="domain" description="GGDEF" evidence="5">
    <location>
        <begin position="254"/>
        <end position="387"/>
    </location>
</feature>
<evidence type="ECO:0000313" key="7">
    <source>
        <dbReference type="Proteomes" id="UP000440304"/>
    </source>
</evidence>
<dbReference type="Gene3D" id="3.30.70.270">
    <property type="match status" value="1"/>
</dbReference>
<evidence type="ECO:0000313" key="6">
    <source>
        <dbReference type="EMBL" id="MXO00443.1"/>
    </source>
</evidence>
<dbReference type="PROSITE" id="PS50887">
    <property type="entry name" value="GGDEF"/>
    <property type="match status" value="1"/>
</dbReference>
<dbReference type="PANTHER" id="PTHR45138:SF9">
    <property type="entry name" value="DIGUANYLATE CYCLASE DGCM-RELATED"/>
    <property type="match status" value="1"/>
</dbReference>
<dbReference type="CDD" id="cd01949">
    <property type="entry name" value="GGDEF"/>
    <property type="match status" value="1"/>
</dbReference>
<gene>
    <name evidence="6" type="ORF">GR156_09035</name>
</gene>
<dbReference type="InterPro" id="IPR000160">
    <property type="entry name" value="GGDEF_dom"/>
</dbReference>
<feature type="transmembrane region" description="Helical" evidence="4">
    <location>
        <begin position="36"/>
        <end position="57"/>
    </location>
</feature>
<accession>A0A6N8TAX9</accession>
<dbReference type="Pfam" id="PF00990">
    <property type="entry name" value="GGDEF"/>
    <property type="match status" value="1"/>
</dbReference>
<evidence type="ECO:0000256" key="4">
    <source>
        <dbReference type="SAM" id="Phobius"/>
    </source>
</evidence>
<reference evidence="6 7" key="1">
    <citation type="submission" date="2019-12" db="EMBL/GenBank/DDBJ databases">
        <title>Shinella granuli gen. nov., sp. nov., and proposal of the reclassification of Zoogloea ramigera ATCC 19623 as Shinella zoogloeoides sp. nov.</title>
        <authorList>
            <person name="Gao J."/>
        </authorList>
    </citation>
    <scope>NUCLEOTIDE SEQUENCE [LARGE SCALE GENOMIC DNA]</scope>
    <source>
        <strain evidence="6 7">DSM 287</strain>
    </source>
</reference>
<keyword evidence="4" id="KW-0812">Transmembrane</keyword>
<dbReference type="GO" id="GO:0043709">
    <property type="term" value="P:cell adhesion involved in single-species biofilm formation"/>
    <property type="evidence" value="ECO:0007669"/>
    <property type="project" value="TreeGrafter"/>
</dbReference>
<evidence type="ECO:0000256" key="3">
    <source>
        <dbReference type="SAM" id="MobiDB-lite"/>
    </source>
</evidence>
<dbReference type="NCBIfam" id="TIGR00254">
    <property type="entry name" value="GGDEF"/>
    <property type="match status" value="1"/>
</dbReference>
<comment type="caution">
    <text evidence="6">The sequence shown here is derived from an EMBL/GenBank/DDBJ whole genome shotgun (WGS) entry which is preliminary data.</text>
</comment>
<dbReference type="SUPFAM" id="SSF55073">
    <property type="entry name" value="Nucleotide cyclase"/>
    <property type="match status" value="1"/>
</dbReference>
<comment type="catalytic activity">
    <reaction evidence="2">
        <text>2 GTP = 3',3'-c-di-GMP + 2 diphosphate</text>
        <dbReference type="Rhea" id="RHEA:24898"/>
        <dbReference type="ChEBI" id="CHEBI:33019"/>
        <dbReference type="ChEBI" id="CHEBI:37565"/>
        <dbReference type="ChEBI" id="CHEBI:58805"/>
        <dbReference type="EC" id="2.7.7.65"/>
    </reaction>
</comment>
<protein>
    <recommendedName>
        <fullName evidence="1">diguanylate cyclase</fullName>
        <ecNumber evidence="1">2.7.7.65</ecNumber>
    </recommendedName>
</protein>
<feature type="transmembrane region" description="Helical" evidence="4">
    <location>
        <begin position="63"/>
        <end position="87"/>
    </location>
</feature>
<dbReference type="AlphaFoldDB" id="A0A6N8TAX9"/>
<dbReference type="SMART" id="SM00267">
    <property type="entry name" value="GGDEF"/>
    <property type="match status" value="1"/>
</dbReference>
<evidence type="ECO:0000256" key="1">
    <source>
        <dbReference type="ARBA" id="ARBA00012528"/>
    </source>
</evidence>
<sequence length="431" mass="45899">MDAQTIFTTASVMVLANGAILTAMGRELPASLRPAAIHWCLGTLLIAFGCVVFAFGGPLPRPLMLSAANMAFAFGLTVYLVAIRLFLRLEIKAWFFLPALVASGAVAWFSAVMPSFSARMVIVSIVWAGLMLVCVKDLADPSRGNPSLARSILGAMFAVVGLYAVARCGFYLLAAPPADFAVEAGGNWLNVLSALLMTLLPVMGTTAFLLMCSDRLRRGLERAAATDYLTGLPNRRSLAKAGADAFVEARAGGGEFAVAVFDVDKFKAVNDSYGHDTGDRALIHVANRLSGQLRPTDIIARTGGEEFVVLLRVLAPDDALAIAERMRLAVEQSDFSVDGRRVGLTISAGLAVRIAGDADYDSVLRRADDALYRAKENGRNRVETAPGDVSPPDDPASGRLVICDPPAISGEDWPLPEEGPQARLLYGQISR</sequence>
<dbReference type="InterPro" id="IPR043128">
    <property type="entry name" value="Rev_trsase/Diguanyl_cyclase"/>
</dbReference>
<organism evidence="6 7">
    <name type="scientific">Shinella zoogloeoides</name>
    <name type="common">Crabtreella saccharophila</name>
    <dbReference type="NCBI Taxonomy" id="352475"/>
    <lineage>
        <taxon>Bacteria</taxon>
        <taxon>Pseudomonadati</taxon>
        <taxon>Pseudomonadota</taxon>
        <taxon>Alphaproteobacteria</taxon>
        <taxon>Hyphomicrobiales</taxon>
        <taxon>Rhizobiaceae</taxon>
        <taxon>Shinella</taxon>
    </lineage>
</organism>
<dbReference type="EC" id="2.7.7.65" evidence="1"/>
<keyword evidence="4" id="KW-0472">Membrane</keyword>
<evidence type="ECO:0000256" key="2">
    <source>
        <dbReference type="ARBA" id="ARBA00034247"/>
    </source>
</evidence>
<dbReference type="GO" id="GO:0052621">
    <property type="term" value="F:diguanylate cyclase activity"/>
    <property type="evidence" value="ECO:0007669"/>
    <property type="project" value="UniProtKB-EC"/>
</dbReference>